<comment type="caution">
    <text evidence="3">The sequence shown here is derived from an EMBL/GenBank/DDBJ whole genome shotgun (WGS) entry which is preliminary data.</text>
</comment>
<dbReference type="InterPro" id="IPR025403">
    <property type="entry name" value="TgpA-like_C"/>
</dbReference>
<name>A0ABP9SV28_9MICC</name>
<gene>
    <name evidence="3" type="ORF">GCM10023346_45350</name>
</gene>
<evidence type="ECO:0000259" key="2">
    <source>
        <dbReference type="Pfam" id="PF13559"/>
    </source>
</evidence>
<evidence type="ECO:0000313" key="4">
    <source>
        <dbReference type="Proteomes" id="UP001500200"/>
    </source>
</evidence>
<evidence type="ECO:0000313" key="3">
    <source>
        <dbReference type="EMBL" id="GAA5201285.1"/>
    </source>
</evidence>
<evidence type="ECO:0000256" key="1">
    <source>
        <dbReference type="SAM" id="Phobius"/>
    </source>
</evidence>
<feature type="domain" description="Protein-glutamine gamma-glutamyltransferase-like C-terminal" evidence="2">
    <location>
        <begin position="138"/>
        <end position="206"/>
    </location>
</feature>
<dbReference type="EMBL" id="BAABKK010000035">
    <property type="protein sequence ID" value="GAA5201285.1"/>
    <property type="molecule type" value="Genomic_DNA"/>
</dbReference>
<keyword evidence="1" id="KW-0812">Transmembrane</keyword>
<feature type="transmembrane region" description="Helical" evidence="1">
    <location>
        <begin position="71"/>
        <end position="91"/>
    </location>
</feature>
<keyword evidence="1" id="KW-1133">Transmembrane helix</keyword>
<proteinExistence type="predicted"/>
<sequence>MIAASAPFALPFAASEPPVDPDRGEAQRWAVEELSKPQYASAKPNWIDQMWNQFIDWLRSLNGNSISGPNIGMPLIAALAVVLIVVAVIVVRPRLNARKKTSAEVFDGEATVDADAFRARASAAASREDWQTAVVEQFRAVVRSAEDRAVIDIQVGRTADEAAAQLGRAFGPASSRLEEAARIFDGVKYGKAAATASDHAAVLALDTGLSAMKPDFAGHSANGLAVPR</sequence>
<accession>A0ABP9SV28</accession>
<dbReference type="RefSeq" id="WP_345452936.1">
    <property type="nucleotide sequence ID" value="NZ_BAABKK010000035.1"/>
</dbReference>
<organism evidence="3 4">
    <name type="scientific">Arthrobacter gyeryongensis</name>
    <dbReference type="NCBI Taxonomy" id="1650592"/>
    <lineage>
        <taxon>Bacteria</taxon>
        <taxon>Bacillati</taxon>
        <taxon>Actinomycetota</taxon>
        <taxon>Actinomycetes</taxon>
        <taxon>Micrococcales</taxon>
        <taxon>Micrococcaceae</taxon>
        <taxon>Arthrobacter</taxon>
    </lineage>
</organism>
<keyword evidence="1" id="KW-0472">Membrane</keyword>
<dbReference type="Proteomes" id="UP001500200">
    <property type="component" value="Unassembled WGS sequence"/>
</dbReference>
<dbReference type="Pfam" id="PF13559">
    <property type="entry name" value="DUF4129"/>
    <property type="match status" value="1"/>
</dbReference>
<keyword evidence="4" id="KW-1185">Reference proteome</keyword>
<reference evidence="4" key="1">
    <citation type="journal article" date="2019" name="Int. J. Syst. Evol. Microbiol.">
        <title>The Global Catalogue of Microorganisms (GCM) 10K type strain sequencing project: providing services to taxonomists for standard genome sequencing and annotation.</title>
        <authorList>
            <consortium name="The Broad Institute Genomics Platform"/>
            <consortium name="The Broad Institute Genome Sequencing Center for Infectious Disease"/>
            <person name="Wu L."/>
            <person name="Ma J."/>
        </authorList>
    </citation>
    <scope>NUCLEOTIDE SEQUENCE [LARGE SCALE GENOMIC DNA]</scope>
    <source>
        <strain evidence="4">JCM 18514</strain>
    </source>
</reference>
<protein>
    <submittedName>
        <fullName evidence="3">DUF4129 domain-containing protein</fullName>
    </submittedName>
</protein>